<reference evidence="3" key="1">
    <citation type="submission" date="2020-10" db="EMBL/GenBank/DDBJ databases">
        <title>De novo genome project of the cellulose decomposer Thermobifida halotolerans type strain.</title>
        <authorList>
            <person name="Nagy I."/>
            <person name="Horvath B."/>
            <person name="Kukolya J."/>
            <person name="Nagy I."/>
            <person name="Orsini M."/>
        </authorList>
    </citation>
    <scope>NUCLEOTIDE SEQUENCE</scope>
    <source>
        <strain evidence="3">DSM 44931</strain>
    </source>
</reference>
<protein>
    <submittedName>
        <fullName evidence="3">Uncharacterized protein</fullName>
    </submittedName>
</protein>
<feature type="region of interest" description="Disordered" evidence="1">
    <location>
        <begin position="168"/>
        <end position="226"/>
    </location>
</feature>
<gene>
    <name evidence="3" type="ORF">NI17_021630</name>
</gene>
<dbReference type="KEGG" id="thao:NI17_021630"/>
<keyword evidence="2" id="KW-0812">Transmembrane</keyword>
<dbReference type="Proteomes" id="UP000265719">
    <property type="component" value="Chromosome"/>
</dbReference>
<feature type="transmembrane region" description="Helical" evidence="2">
    <location>
        <begin position="552"/>
        <end position="571"/>
    </location>
</feature>
<dbReference type="Gene3D" id="3.40.50.2300">
    <property type="match status" value="2"/>
</dbReference>
<evidence type="ECO:0000256" key="2">
    <source>
        <dbReference type="SAM" id="Phobius"/>
    </source>
</evidence>
<dbReference type="InterPro" id="IPR028082">
    <property type="entry name" value="Peripla_BP_I"/>
</dbReference>
<organism evidence="3 4">
    <name type="scientific">Thermobifida halotolerans</name>
    <dbReference type="NCBI Taxonomy" id="483545"/>
    <lineage>
        <taxon>Bacteria</taxon>
        <taxon>Bacillati</taxon>
        <taxon>Actinomycetota</taxon>
        <taxon>Actinomycetes</taxon>
        <taxon>Streptosporangiales</taxon>
        <taxon>Nocardiopsidaceae</taxon>
        <taxon>Thermobifida</taxon>
    </lineage>
</organism>
<dbReference type="RefSeq" id="WP_147416961.1">
    <property type="nucleotide sequence ID" value="NZ_CP063196.1"/>
</dbReference>
<dbReference type="AlphaFoldDB" id="A0AA97LWK3"/>
<sequence length="1075" mass="118332">MGDEGYRPEFLDLYDDLRAPLDSRRLFGNRTRAGRLIRRRRPWKHLSTGETVREQRPLPVIELRTASEADAETVTAMLVERSGNQPVAVLSRCETGEGSAEPDAAPAAYAAVRRTEDDVAKLVNGLREHRGRKVDDPHRRSPGPLEFPRTESLLTLFEVFREDGRWGWQRKQDREGEQEDTGPPANYLNPLDITEALWERTERRRDDRRHTPVGADRSSPESPRSVLRWFGEPGGKGLDGVVRLARGGYTGLYNLINGLLRRLGANGAGNGISFDRFDQWVVTPLGLCINFLLGLSLLLGVQNIPDLEALEQVFTVLILLFLVLLRALVHLCLSRPWRPYRWLTRQPYLRYEGDSHFLVGHRAVAQHIGLTYRRLRSAHSGSGFGADRIDTLRDDARALRLLLVNAVLEDLTAAYPERHRYRTRFHRPVLIADRYATRWKGGRDTSAREADLVHLIERVRAEQYAPDPLVVVAVVPDPTPLADRDTGSAREAVTTWVERRRRCTHLGPERTVSVDIGPEAGDRERHHRNVRGVVQGEPTPGKRWREALTTTVAGLLVLLLLAGTATLMDLFNGRCWRPLLTDPGVWEVRGENGRRDCVGYTDGSFVFHERLAAVQGRIKEQNDGVVTARTPYVTVVYLGQLSVSDTEASNSRLAGVLGELTGLALRQKRHNADAPDKGSPRIRLLIANTGPGWRHGTAVAERIGRRAREENIVAAVGFGQSLTTTTETIEVLSRYALPMVSSTATFDDIAALHGSYSDFFFPIAPSNTRLGSQAAEWALRGASSTDADGTWELPATGTAVAVADTTSTESYGEDLANKFMDHFLAGGGRAGTEALGALAYRANGVIPYERNGGQSLDTVVERICADPPDLVYYAGRSANFGVLLDRLYDENRCADGITVLGGDDVAQYVTDNADRLSGVHDRISVYYTPLAADGVWGSPGAQNDEVPAFYENLADLTEELDADTPSIAHAVMAHDTLDVVSRALDSTDLPWGDPGRAGEAAAVVFPAIQQTGRQVGISGALDFGEVGTGYWYEDKLVQLVQVDAEGRPHVVAACGSITYQRRGGGPNCLETPETE</sequence>
<keyword evidence="2" id="KW-0472">Membrane</keyword>
<dbReference type="SUPFAM" id="SSF53822">
    <property type="entry name" value="Periplasmic binding protein-like I"/>
    <property type="match status" value="1"/>
</dbReference>
<feature type="transmembrane region" description="Helical" evidence="2">
    <location>
        <begin position="280"/>
        <end position="301"/>
    </location>
</feature>
<keyword evidence="4" id="KW-1185">Reference proteome</keyword>
<proteinExistence type="predicted"/>
<evidence type="ECO:0000313" key="3">
    <source>
        <dbReference type="EMBL" id="UOE19303.1"/>
    </source>
</evidence>
<feature type="transmembrane region" description="Helical" evidence="2">
    <location>
        <begin position="313"/>
        <end position="333"/>
    </location>
</feature>
<dbReference type="EMBL" id="CP063196">
    <property type="protein sequence ID" value="UOE19303.1"/>
    <property type="molecule type" value="Genomic_DNA"/>
</dbReference>
<keyword evidence="2" id="KW-1133">Transmembrane helix</keyword>
<evidence type="ECO:0000313" key="4">
    <source>
        <dbReference type="Proteomes" id="UP000265719"/>
    </source>
</evidence>
<accession>A0AA97LWK3</accession>
<evidence type="ECO:0000256" key="1">
    <source>
        <dbReference type="SAM" id="MobiDB-lite"/>
    </source>
</evidence>
<name>A0AA97LWK3_9ACTN</name>
<feature type="compositionally biased region" description="Basic and acidic residues" evidence="1">
    <location>
        <begin position="197"/>
        <end position="210"/>
    </location>
</feature>